<dbReference type="EMBL" id="PCYL01000038">
    <property type="protein sequence ID" value="PIR46566.1"/>
    <property type="molecule type" value="Genomic_DNA"/>
</dbReference>
<proteinExistence type="inferred from homology"/>
<dbReference type="InterPro" id="IPR029057">
    <property type="entry name" value="PRTase-like"/>
</dbReference>
<gene>
    <name evidence="3" type="ORF">COV07_03615</name>
</gene>
<organism evidence="3 4">
    <name type="scientific">Candidatus Vogelbacteria bacterium CG10_big_fil_rev_8_21_14_0_10_45_14</name>
    <dbReference type="NCBI Taxonomy" id="1975042"/>
    <lineage>
        <taxon>Bacteria</taxon>
        <taxon>Candidatus Vogeliibacteriota</taxon>
    </lineage>
</organism>
<protein>
    <recommendedName>
        <fullName evidence="2">Phosphoribosyltransferase domain-containing protein</fullName>
    </recommendedName>
</protein>
<evidence type="ECO:0000313" key="3">
    <source>
        <dbReference type="EMBL" id="PIR46566.1"/>
    </source>
</evidence>
<evidence type="ECO:0000313" key="4">
    <source>
        <dbReference type="Proteomes" id="UP000230833"/>
    </source>
</evidence>
<dbReference type="PANTHER" id="PTHR47505:SF1">
    <property type="entry name" value="DNA UTILIZATION PROTEIN YHGH"/>
    <property type="match status" value="1"/>
</dbReference>
<name>A0A2H0RJH0_9BACT</name>
<evidence type="ECO:0000259" key="2">
    <source>
        <dbReference type="Pfam" id="PF00156"/>
    </source>
</evidence>
<dbReference type="Pfam" id="PF00156">
    <property type="entry name" value="Pribosyltran"/>
    <property type="match status" value="1"/>
</dbReference>
<comment type="caution">
    <text evidence="3">The sequence shown here is derived from an EMBL/GenBank/DDBJ whole genome shotgun (WGS) entry which is preliminary data.</text>
</comment>
<dbReference type="Proteomes" id="UP000230833">
    <property type="component" value="Unassembled WGS sequence"/>
</dbReference>
<dbReference type="AlphaFoldDB" id="A0A2H0RJH0"/>
<dbReference type="Gene3D" id="3.40.50.2020">
    <property type="match status" value="1"/>
</dbReference>
<dbReference type="CDD" id="cd06223">
    <property type="entry name" value="PRTases_typeI"/>
    <property type="match status" value="1"/>
</dbReference>
<sequence>MFFTFLNLLLGQTCIGCNKVGVLLCMDCGAHLPSAPTKLHGIISCLDYKDTRVRKLVAALKFRGAYKLALPLGSILFDRILEELGEEMIFSGNITSRKMILVPVPLSVEKRRTRGYNQTEELARALALYDGGQMFTLETGALVKIRDTESQVSQCKRESRLTNLKDAFRADANIVANKHIILLDDVATTGATISECRRALSETGALSITAITLAH</sequence>
<dbReference type="InterPro" id="IPR000836">
    <property type="entry name" value="PRTase_dom"/>
</dbReference>
<reference evidence="3 4" key="1">
    <citation type="submission" date="2017-09" db="EMBL/GenBank/DDBJ databases">
        <title>Depth-based differentiation of microbial function through sediment-hosted aquifers and enrichment of novel symbionts in the deep terrestrial subsurface.</title>
        <authorList>
            <person name="Probst A.J."/>
            <person name="Ladd B."/>
            <person name="Jarett J.K."/>
            <person name="Geller-Mcgrath D.E."/>
            <person name="Sieber C.M."/>
            <person name="Emerson J.B."/>
            <person name="Anantharaman K."/>
            <person name="Thomas B.C."/>
            <person name="Malmstrom R."/>
            <person name="Stieglmeier M."/>
            <person name="Klingl A."/>
            <person name="Woyke T."/>
            <person name="Ryan C.M."/>
            <person name="Banfield J.F."/>
        </authorList>
    </citation>
    <scope>NUCLEOTIDE SEQUENCE [LARGE SCALE GENOMIC DNA]</scope>
    <source>
        <strain evidence="3">CG10_big_fil_rev_8_21_14_0_10_45_14</strain>
    </source>
</reference>
<feature type="domain" description="Phosphoribosyltransferase" evidence="2">
    <location>
        <begin position="121"/>
        <end position="214"/>
    </location>
</feature>
<dbReference type="PANTHER" id="PTHR47505">
    <property type="entry name" value="DNA UTILIZATION PROTEIN YHGH"/>
    <property type="match status" value="1"/>
</dbReference>
<dbReference type="SUPFAM" id="SSF53271">
    <property type="entry name" value="PRTase-like"/>
    <property type="match status" value="1"/>
</dbReference>
<accession>A0A2H0RJH0</accession>
<evidence type="ECO:0000256" key="1">
    <source>
        <dbReference type="ARBA" id="ARBA00008007"/>
    </source>
</evidence>
<comment type="similarity">
    <text evidence="1">Belongs to the ComF/GntX family.</text>
</comment>
<dbReference type="InterPro" id="IPR051910">
    <property type="entry name" value="ComF/GntX_DNA_util-trans"/>
</dbReference>